<proteinExistence type="predicted"/>
<evidence type="ECO:0000313" key="1">
    <source>
        <dbReference type="EMBL" id="SPD26732.1"/>
    </source>
</evidence>
<protein>
    <submittedName>
        <fullName evidence="1">Uncharacterized protein</fullName>
    </submittedName>
</protein>
<sequence length="284" mass="32291">MGHAAYRRKARRPLSNDIKFARIGVRTRELWLPEVGVSELFSCTLPAKIPQTGDAFGEPRVPRRSWSHYLSNGSRARGSTCCEQERLCARKAALPMSDFQRSWYRLESLALPILCLKVPDLRESELGLVRYGPASRVHRRVFWSRLRAVFRLRFRLEPRRILGDPRVPRRAWMCPLSNVPGLADQLVASQEDSVRKRATSVGEIPEISAQPLIFRPVFTRVVDVAPDVGFPTILVSPESLRYLLLTVQALHEGELGFARYDPANRRPSEVFLMPRGQLLAEIPA</sequence>
<reference evidence="1" key="1">
    <citation type="submission" date="2018-02" db="EMBL/GenBank/DDBJ databases">
        <authorList>
            <person name="Cohen D.B."/>
            <person name="Kent A.D."/>
        </authorList>
    </citation>
    <scope>NUCLEOTIDE SEQUENCE</scope>
</reference>
<gene>
    <name evidence="1" type="ORF">FSB_LOCUS54614</name>
</gene>
<accession>A0A2N9IPF6</accession>
<name>A0A2N9IPF6_FAGSY</name>
<dbReference type="AlphaFoldDB" id="A0A2N9IPF6"/>
<dbReference type="EMBL" id="OIVN01006163">
    <property type="protein sequence ID" value="SPD26732.1"/>
    <property type="molecule type" value="Genomic_DNA"/>
</dbReference>
<organism evidence="1">
    <name type="scientific">Fagus sylvatica</name>
    <name type="common">Beechnut</name>
    <dbReference type="NCBI Taxonomy" id="28930"/>
    <lineage>
        <taxon>Eukaryota</taxon>
        <taxon>Viridiplantae</taxon>
        <taxon>Streptophyta</taxon>
        <taxon>Embryophyta</taxon>
        <taxon>Tracheophyta</taxon>
        <taxon>Spermatophyta</taxon>
        <taxon>Magnoliopsida</taxon>
        <taxon>eudicotyledons</taxon>
        <taxon>Gunneridae</taxon>
        <taxon>Pentapetalae</taxon>
        <taxon>rosids</taxon>
        <taxon>fabids</taxon>
        <taxon>Fagales</taxon>
        <taxon>Fagaceae</taxon>
        <taxon>Fagus</taxon>
    </lineage>
</organism>